<dbReference type="EMBL" id="BJWL01000362">
    <property type="protein sequence ID" value="GFS40977.1"/>
    <property type="molecule type" value="Genomic_DNA"/>
</dbReference>
<accession>A0A7J0DTN6</accession>
<comment type="caution">
    <text evidence="1">The sequence shown here is derived from an EMBL/GenBank/DDBJ whole genome shotgun (WGS) entry which is preliminary data.</text>
</comment>
<evidence type="ECO:0000313" key="1">
    <source>
        <dbReference type="EMBL" id="GFS40977.1"/>
    </source>
</evidence>
<organism evidence="1 2">
    <name type="scientific">Actinidia rufa</name>
    <dbReference type="NCBI Taxonomy" id="165716"/>
    <lineage>
        <taxon>Eukaryota</taxon>
        <taxon>Viridiplantae</taxon>
        <taxon>Streptophyta</taxon>
        <taxon>Embryophyta</taxon>
        <taxon>Tracheophyta</taxon>
        <taxon>Spermatophyta</taxon>
        <taxon>Magnoliopsida</taxon>
        <taxon>eudicotyledons</taxon>
        <taxon>Gunneridae</taxon>
        <taxon>Pentapetalae</taxon>
        <taxon>asterids</taxon>
        <taxon>Ericales</taxon>
        <taxon>Actinidiaceae</taxon>
        <taxon>Actinidia</taxon>
    </lineage>
</organism>
<dbReference type="CDD" id="cd05162">
    <property type="entry name" value="PWWP"/>
    <property type="match status" value="1"/>
</dbReference>
<dbReference type="PANTHER" id="PTHR10688">
    <property type="entry name" value="PWWP DOMAIN-CONTAINING PROTEIN"/>
    <property type="match status" value="1"/>
</dbReference>
<protein>
    <submittedName>
        <fullName evidence="1">Uncharacterized protein</fullName>
    </submittedName>
</protein>
<dbReference type="AlphaFoldDB" id="A0A7J0DTN6"/>
<sequence length="184" mass="21039">MAQLRSLALQPEHTPIRITAAISANVYHLLRRPAVRGSRVVAFYGESAYGWFEPRALIPFDPQYTEKSKQTNTKAFLTAVAEAKYEVNRRAAYKCSRIVDVDVTGFEPGIVYALKQIKRARDGFQPRKTLTFVQKLALIPQSDMQINVEWTKNVAHLLAYWRAVFQEFNEMYAQEFGVHSPGRS</sequence>
<dbReference type="InterPro" id="IPR052657">
    <property type="entry name" value="PDP_family_Arabidopsis"/>
</dbReference>
<name>A0A7J0DTN6_9ERIC</name>
<dbReference type="PANTHER" id="PTHR10688:SF5">
    <property type="entry name" value="PWWP DOMAIN-CONTAINING PROTEIN 1-RELATED"/>
    <property type="match status" value="1"/>
</dbReference>
<keyword evidence="2" id="KW-1185">Reference proteome</keyword>
<dbReference type="OrthoDB" id="62853at2759"/>
<reference evidence="2" key="1">
    <citation type="submission" date="2019-07" db="EMBL/GenBank/DDBJ databases">
        <title>De Novo Assembly of kiwifruit Actinidia rufa.</title>
        <authorList>
            <person name="Sugita-Konishi S."/>
            <person name="Sato K."/>
            <person name="Mori E."/>
            <person name="Abe Y."/>
            <person name="Kisaki G."/>
            <person name="Hamano K."/>
            <person name="Suezawa K."/>
            <person name="Otani M."/>
            <person name="Fukuda T."/>
            <person name="Manabe T."/>
            <person name="Gomi K."/>
            <person name="Tabuchi M."/>
            <person name="Akimitsu K."/>
            <person name="Kataoka I."/>
        </authorList>
    </citation>
    <scope>NUCLEOTIDE SEQUENCE [LARGE SCALE GENOMIC DNA]</scope>
    <source>
        <strain evidence="2">cv. Fuchu</strain>
    </source>
</reference>
<proteinExistence type="predicted"/>
<gene>
    <name evidence="1" type="ORF">Acr_00g0071530</name>
</gene>
<evidence type="ECO:0000313" key="2">
    <source>
        <dbReference type="Proteomes" id="UP000585474"/>
    </source>
</evidence>
<dbReference type="SUPFAM" id="SSF63748">
    <property type="entry name" value="Tudor/PWWP/MBT"/>
    <property type="match status" value="1"/>
</dbReference>
<dbReference type="Gene3D" id="2.30.30.140">
    <property type="match status" value="1"/>
</dbReference>
<dbReference type="Proteomes" id="UP000585474">
    <property type="component" value="Unassembled WGS sequence"/>
</dbReference>